<protein>
    <submittedName>
        <fullName evidence="1">Uncharacterized protein</fullName>
    </submittedName>
</protein>
<organism evidence="1 2">
    <name type="scientific">Chania multitudinisentens RB-25</name>
    <dbReference type="NCBI Taxonomy" id="1441930"/>
    <lineage>
        <taxon>Bacteria</taxon>
        <taxon>Pseudomonadati</taxon>
        <taxon>Pseudomonadota</taxon>
        <taxon>Gammaproteobacteria</taxon>
        <taxon>Enterobacterales</taxon>
        <taxon>Yersiniaceae</taxon>
        <taxon>Chania</taxon>
    </lineage>
</organism>
<dbReference type="EMBL" id="CP007044">
    <property type="protein sequence ID" value="AHG22697.1"/>
    <property type="molecule type" value="Genomic_DNA"/>
</dbReference>
<reference evidence="1 2" key="2">
    <citation type="submission" date="2015-03" db="EMBL/GenBank/DDBJ databases">
        <authorList>
            <person name="Chan K.-G."/>
        </authorList>
    </citation>
    <scope>NUCLEOTIDE SEQUENCE [LARGE SCALE GENOMIC DNA]</scope>
    <source>
        <strain evidence="1 2">RB-25</strain>
    </source>
</reference>
<sequence>MTMSRKPPRRERQPIDYRERFLRKCVKLFSYADRMGFGTWDTMEEEEEFFVYGVIDWYPVEDIIARLEEEQVGFNRAELLVFYRMLEKRRNTYFNYHPERGKKRYDVH</sequence>
<gene>
    <name evidence="1" type="ORF">Z042_07420</name>
</gene>
<dbReference type="PATRIC" id="fig|1441930.4.peg.1479"/>
<proteinExistence type="predicted"/>
<accession>W0LK37</accession>
<reference evidence="1 2" key="1">
    <citation type="submission" date="2014-01" db="EMBL/GenBank/DDBJ databases">
        <title>Isolation of Serratia multitudinisentens RB-25 from Ex-Landfill site.</title>
        <authorList>
            <person name="Robson E.H.J."/>
        </authorList>
    </citation>
    <scope>NUCLEOTIDE SEQUENCE [LARGE SCALE GENOMIC DNA]</scope>
    <source>
        <strain evidence="1 2">RB-25</strain>
    </source>
</reference>
<dbReference type="HOGENOM" id="CLU_2195116_0_0_6"/>
<dbReference type="AlphaFoldDB" id="W0LK37"/>
<keyword evidence="2" id="KW-1185">Reference proteome</keyword>
<dbReference type="KEGG" id="sfo:Z042_07420"/>
<dbReference type="Proteomes" id="UP000019030">
    <property type="component" value="Chromosome"/>
</dbReference>
<evidence type="ECO:0000313" key="2">
    <source>
        <dbReference type="Proteomes" id="UP000019030"/>
    </source>
</evidence>
<name>W0LK37_9GAMM</name>
<evidence type="ECO:0000313" key="1">
    <source>
        <dbReference type="EMBL" id="AHG22697.1"/>
    </source>
</evidence>